<evidence type="ECO:0000259" key="5">
    <source>
        <dbReference type="SMART" id="SM00013"/>
    </source>
</evidence>
<dbReference type="Pfam" id="PF01462">
    <property type="entry name" value="LRRNT"/>
    <property type="match status" value="1"/>
</dbReference>
<dbReference type="Proteomes" id="UP001176940">
    <property type="component" value="Unassembled WGS sequence"/>
</dbReference>
<evidence type="ECO:0000256" key="4">
    <source>
        <dbReference type="ARBA" id="ARBA00023180"/>
    </source>
</evidence>
<evidence type="ECO:0000256" key="3">
    <source>
        <dbReference type="ARBA" id="ARBA00022737"/>
    </source>
</evidence>
<keyword evidence="1" id="KW-0433">Leucine-rich repeat</keyword>
<dbReference type="InterPro" id="IPR050333">
    <property type="entry name" value="SLRP"/>
</dbReference>
<dbReference type="InterPro" id="IPR001611">
    <property type="entry name" value="Leu-rich_rpt"/>
</dbReference>
<feature type="domain" description="LRRNT" evidence="5">
    <location>
        <begin position="216"/>
        <end position="253"/>
    </location>
</feature>
<protein>
    <recommendedName>
        <fullName evidence="5">LRRNT domain-containing protein</fullName>
    </recommendedName>
</protein>
<dbReference type="Gene3D" id="3.80.10.10">
    <property type="entry name" value="Ribonuclease Inhibitor"/>
    <property type="match status" value="1"/>
</dbReference>
<keyword evidence="3" id="KW-0677">Repeat</keyword>
<keyword evidence="4" id="KW-0325">Glycoprotein</keyword>
<evidence type="ECO:0000256" key="1">
    <source>
        <dbReference type="ARBA" id="ARBA00022614"/>
    </source>
</evidence>
<dbReference type="InterPro" id="IPR003591">
    <property type="entry name" value="Leu-rich_rpt_typical-subtyp"/>
</dbReference>
<keyword evidence="2" id="KW-0732">Signal</keyword>
<evidence type="ECO:0000313" key="6">
    <source>
        <dbReference type="EMBL" id="CAJ0966181.1"/>
    </source>
</evidence>
<name>A0ABN9MKP9_9NEOB</name>
<reference evidence="6" key="1">
    <citation type="submission" date="2023-07" db="EMBL/GenBank/DDBJ databases">
        <authorList>
            <person name="Stuckert A."/>
        </authorList>
    </citation>
    <scope>NUCLEOTIDE SEQUENCE</scope>
</reference>
<dbReference type="Gene3D" id="3.30.420.10">
    <property type="entry name" value="Ribonuclease H-like superfamily/Ribonuclease H"/>
    <property type="match status" value="1"/>
</dbReference>
<dbReference type="SUPFAM" id="SSF52058">
    <property type="entry name" value="L domain-like"/>
    <property type="match status" value="1"/>
</dbReference>
<dbReference type="PANTHER" id="PTHR45712">
    <property type="entry name" value="AGAP008170-PA"/>
    <property type="match status" value="1"/>
</dbReference>
<evidence type="ECO:0000256" key="2">
    <source>
        <dbReference type="ARBA" id="ARBA00022729"/>
    </source>
</evidence>
<dbReference type="SMART" id="SM00013">
    <property type="entry name" value="LRRNT"/>
    <property type="match status" value="1"/>
</dbReference>
<comment type="caution">
    <text evidence="6">The sequence shown here is derived from an EMBL/GenBank/DDBJ whole genome shotgun (WGS) entry which is preliminary data.</text>
</comment>
<organism evidence="6 7">
    <name type="scientific">Ranitomeya imitator</name>
    <name type="common">mimic poison frog</name>
    <dbReference type="NCBI Taxonomy" id="111125"/>
    <lineage>
        <taxon>Eukaryota</taxon>
        <taxon>Metazoa</taxon>
        <taxon>Chordata</taxon>
        <taxon>Craniata</taxon>
        <taxon>Vertebrata</taxon>
        <taxon>Euteleostomi</taxon>
        <taxon>Amphibia</taxon>
        <taxon>Batrachia</taxon>
        <taxon>Anura</taxon>
        <taxon>Neobatrachia</taxon>
        <taxon>Hyloidea</taxon>
        <taxon>Dendrobatidae</taxon>
        <taxon>Dendrobatinae</taxon>
        <taxon>Ranitomeya</taxon>
    </lineage>
</organism>
<dbReference type="EMBL" id="CAUEEQ010072582">
    <property type="protein sequence ID" value="CAJ0966181.1"/>
    <property type="molecule type" value="Genomic_DNA"/>
</dbReference>
<evidence type="ECO:0000313" key="7">
    <source>
        <dbReference type="Proteomes" id="UP001176940"/>
    </source>
</evidence>
<proteinExistence type="predicted"/>
<sequence length="366" mass="40646">MSAFPVEAVSEPGADLSLGGLAEAIKEEGKDPSRIENWHPRSLLNVDRKVLPKILFYRLVKFVSRLLSEAQHCCVPGCSTFTAVLGVREAVEQGRMLPPHRPALGTCPQVGKFGPDRNPTENLWAIVKRKMRDTRPNNADELKAAIKATWASITSQQCHRLITSMPRRIDAEIDAKGSPTKGCSLILLYSFVTSTCVASESRTTEGDGALLSAETKCPKFCVCSYDYNEDYNVFCSSRNLSRVPDLLPTNVRALWLDGNNLTTVPTEAFKNLSQLDFLNLQSSQLTNLETHALHGLKGLAHLHLERNTLRFLAPNTFLHTPKLGLLEPQQQFLHKDRRWLIRRSFTPLVPKLGLELIGGLSGHSVS</sequence>
<dbReference type="SMART" id="SM00369">
    <property type="entry name" value="LRR_TYP"/>
    <property type="match status" value="3"/>
</dbReference>
<dbReference type="InterPro" id="IPR036397">
    <property type="entry name" value="RNaseH_sf"/>
</dbReference>
<dbReference type="Pfam" id="PF13855">
    <property type="entry name" value="LRR_8"/>
    <property type="match status" value="1"/>
</dbReference>
<dbReference type="InterPro" id="IPR032675">
    <property type="entry name" value="LRR_dom_sf"/>
</dbReference>
<keyword evidence="7" id="KW-1185">Reference proteome</keyword>
<dbReference type="InterPro" id="IPR000372">
    <property type="entry name" value="LRRNT"/>
</dbReference>
<gene>
    <name evidence="6" type="ORF">RIMI_LOCUS21034234</name>
</gene>
<dbReference type="PANTHER" id="PTHR45712:SF29">
    <property type="entry name" value="INSULIN-LIKE GROWTH FACTOR-BINDING PROTEIN ACID LABILE SUBUNIT"/>
    <property type="match status" value="1"/>
</dbReference>
<accession>A0ABN9MKP9</accession>